<proteinExistence type="predicted"/>
<dbReference type="EMBL" id="UYRU01004059">
    <property type="protein sequence ID" value="VDK36867.1"/>
    <property type="molecule type" value="Genomic_DNA"/>
</dbReference>
<dbReference type="AlphaFoldDB" id="A0A3P6PVB5"/>
<protein>
    <submittedName>
        <fullName evidence="1">Uncharacterized protein</fullName>
    </submittedName>
</protein>
<evidence type="ECO:0000313" key="2">
    <source>
        <dbReference type="Proteomes" id="UP000281553"/>
    </source>
</evidence>
<name>A0A3P6PVB5_DIBLA</name>
<accession>A0A3P6PVB5</accession>
<keyword evidence="2" id="KW-1185">Reference proteome</keyword>
<reference evidence="1 2" key="1">
    <citation type="submission" date="2018-11" db="EMBL/GenBank/DDBJ databases">
        <authorList>
            <consortium name="Pathogen Informatics"/>
        </authorList>
    </citation>
    <scope>NUCLEOTIDE SEQUENCE [LARGE SCALE GENOMIC DNA]</scope>
</reference>
<evidence type="ECO:0000313" key="1">
    <source>
        <dbReference type="EMBL" id="VDK36867.1"/>
    </source>
</evidence>
<dbReference type="Proteomes" id="UP000281553">
    <property type="component" value="Unassembled WGS sequence"/>
</dbReference>
<organism evidence="1 2">
    <name type="scientific">Dibothriocephalus latus</name>
    <name type="common">Fish tapeworm</name>
    <name type="synonym">Diphyllobothrium latum</name>
    <dbReference type="NCBI Taxonomy" id="60516"/>
    <lineage>
        <taxon>Eukaryota</taxon>
        <taxon>Metazoa</taxon>
        <taxon>Spiralia</taxon>
        <taxon>Lophotrochozoa</taxon>
        <taxon>Platyhelminthes</taxon>
        <taxon>Cestoda</taxon>
        <taxon>Eucestoda</taxon>
        <taxon>Diphyllobothriidea</taxon>
        <taxon>Diphyllobothriidae</taxon>
        <taxon>Dibothriocephalus</taxon>
    </lineage>
</organism>
<sequence length="67" mass="7420">MRCGEMPLFLSPRLALSTRAVAASPVPPMMWSLERRGFTYVGAGTSSERSRSVHDKTRKMVKYACVG</sequence>
<gene>
    <name evidence="1" type="ORF">DILT_LOCUS819</name>
</gene>